<organism evidence="2 3">
    <name type="scientific">Runella slithyformis (strain ATCC 29530 / DSM 19594 / LMG 11500 / NCIMB 11436 / LSU 4)</name>
    <dbReference type="NCBI Taxonomy" id="761193"/>
    <lineage>
        <taxon>Bacteria</taxon>
        <taxon>Pseudomonadati</taxon>
        <taxon>Bacteroidota</taxon>
        <taxon>Cytophagia</taxon>
        <taxon>Cytophagales</taxon>
        <taxon>Spirosomataceae</taxon>
        <taxon>Runella</taxon>
    </lineage>
</organism>
<reference evidence="2 3" key="2">
    <citation type="journal article" date="2012" name="Stand. Genomic Sci.">
        <title>Complete genome sequence of the aquatic bacterium Runella slithyformis type strain (LSU 4(T)).</title>
        <authorList>
            <person name="Copeland A."/>
            <person name="Zhang X."/>
            <person name="Misra M."/>
            <person name="Lapidus A."/>
            <person name="Nolan M."/>
            <person name="Lucas S."/>
            <person name="Deshpande S."/>
            <person name="Cheng J.F."/>
            <person name="Tapia R."/>
            <person name="Goodwin L.A."/>
            <person name="Pitluck S."/>
            <person name="Liolios K."/>
            <person name="Pagani I."/>
            <person name="Ivanova N."/>
            <person name="Mikhailova N."/>
            <person name="Pati A."/>
            <person name="Chen A."/>
            <person name="Palaniappan K."/>
            <person name="Land M."/>
            <person name="Hauser L."/>
            <person name="Pan C."/>
            <person name="Jeffries C.D."/>
            <person name="Detter J.C."/>
            <person name="Brambilla E.M."/>
            <person name="Rohde M."/>
            <person name="Djao O.D."/>
            <person name="Goker M."/>
            <person name="Sikorski J."/>
            <person name="Tindall B.J."/>
            <person name="Woyke T."/>
            <person name="Bristow J."/>
            <person name="Eisen J.A."/>
            <person name="Markowitz V."/>
            <person name="Hugenholtz P."/>
            <person name="Kyrpides N.C."/>
            <person name="Klenk H.P."/>
            <person name="Mavromatis K."/>
        </authorList>
    </citation>
    <scope>NUCLEOTIDE SEQUENCE [LARGE SCALE GENOMIC DNA]</scope>
    <source>
        <strain evidence="3">ATCC 29530 / DSM 19594 / LMG 11500 / NCIMB 11436 / LSU 4</strain>
    </source>
</reference>
<dbReference type="KEGG" id="rsi:Runsl_3902"/>
<protein>
    <recommendedName>
        <fullName evidence="1">Putative exodeoxyribonuclease 8 PDDEXK-like domain-containing protein</fullName>
    </recommendedName>
</protein>
<dbReference type="Pfam" id="PF12684">
    <property type="entry name" value="DUF3799"/>
    <property type="match status" value="1"/>
</dbReference>
<gene>
    <name evidence="2" type="ordered locus">Runsl_3902</name>
</gene>
<name>A0A7U3ZNC8_RUNSL</name>
<dbReference type="EMBL" id="CP002859">
    <property type="protein sequence ID" value="AEI50258.1"/>
    <property type="molecule type" value="Genomic_DNA"/>
</dbReference>
<dbReference type="InterPro" id="IPR024432">
    <property type="entry name" value="Put_RecE_PDDEXK-like_dom"/>
</dbReference>
<evidence type="ECO:0000313" key="2">
    <source>
        <dbReference type="EMBL" id="AEI50258.1"/>
    </source>
</evidence>
<evidence type="ECO:0000313" key="3">
    <source>
        <dbReference type="Proteomes" id="UP000000493"/>
    </source>
</evidence>
<dbReference type="InterPro" id="IPR011604">
    <property type="entry name" value="PDDEXK-like_dom_sf"/>
</dbReference>
<dbReference type="AlphaFoldDB" id="A0A7U3ZNC8"/>
<accession>A0A7U3ZNC8</accession>
<evidence type="ECO:0000259" key="1">
    <source>
        <dbReference type="Pfam" id="PF12684"/>
    </source>
</evidence>
<dbReference type="Gene3D" id="3.90.320.10">
    <property type="match status" value="1"/>
</dbReference>
<reference evidence="3" key="1">
    <citation type="submission" date="2011-06" db="EMBL/GenBank/DDBJ databases">
        <title>The complete genome of chromosome of Runella slithyformis DSM 19594.</title>
        <authorList>
            <consortium name="US DOE Joint Genome Institute (JGI-PGF)"/>
            <person name="Lucas S."/>
            <person name="Han J."/>
            <person name="Lapidus A."/>
            <person name="Bruce D."/>
            <person name="Goodwin L."/>
            <person name="Pitluck S."/>
            <person name="Peters L."/>
            <person name="Kyrpides N."/>
            <person name="Mavromatis K."/>
            <person name="Ivanova N."/>
            <person name="Ovchinnikova G."/>
            <person name="Zhang X."/>
            <person name="Misra M."/>
            <person name="Detter J.C."/>
            <person name="Tapia R."/>
            <person name="Han C."/>
            <person name="Land M."/>
            <person name="Hauser L."/>
            <person name="Markowitz V."/>
            <person name="Cheng J.-F."/>
            <person name="Hugenholtz P."/>
            <person name="Woyke T."/>
            <person name="Wu D."/>
            <person name="Tindall B."/>
            <person name="Faehrich R."/>
            <person name="Brambilla E."/>
            <person name="Klenk H.-P."/>
            <person name="Eisen J.A."/>
        </authorList>
    </citation>
    <scope>NUCLEOTIDE SEQUENCE [LARGE SCALE GENOMIC DNA]</scope>
    <source>
        <strain evidence="3">ATCC 29530 / DSM 19594 / LMG 11500 / NCIMB 11436 / LSU 4</strain>
    </source>
</reference>
<proteinExistence type="predicted"/>
<keyword evidence="3" id="KW-1185">Reference proteome</keyword>
<feature type="domain" description="Putative exodeoxyribonuclease 8 PDDEXK-like" evidence="1">
    <location>
        <begin position="66"/>
        <end position="157"/>
    </location>
</feature>
<sequence length="216" mass="25267">MQLLKLTDEEYFSAKRYSNSDLSELEKQMFQVQKRPLPANAFRFGSMFHHYVLDGIEPADATPKERELIEAMAEQLNNNSTFWNRWAFGQKEVTVFWEAEGLPLKCKLDLMLKNRNNTTICDLKTTTAKNIVEFYADIVRYNYHRQAAFYMDSVGATKHEIWGIQKAVPFRIFFLSNNADSDLIQDGRNRYQCLLKAVHEQQFTPAKWTQETLSCL</sequence>
<dbReference type="Proteomes" id="UP000000493">
    <property type="component" value="Chromosome"/>
</dbReference>
<dbReference type="RefSeq" id="WP_013929561.1">
    <property type="nucleotide sequence ID" value="NC_015703.1"/>
</dbReference>